<evidence type="ECO:0000256" key="1">
    <source>
        <dbReference type="SAM" id="MobiDB-lite"/>
    </source>
</evidence>
<reference evidence="2" key="1">
    <citation type="submission" date="2020-06" db="EMBL/GenBank/DDBJ databases">
        <title>Draft genome sequences of strains closely related to Aspergillus parafelis and Aspergillus hiratsukae.</title>
        <authorList>
            <person name="Dos Santos R.A.C."/>
            <person name="Rivero-Menendez O."/>
            <person name="Steenwyk J.L."/>
            <person name="Mead M.E."/>
            <person name="Goldman G.H."/>
            <person name="Alastruey-Izquierdo A."/>
            <person name="Rokas A."/>
        </authorList>
    </citation>
    <scope>NUCLEOTIDE SEQUENCE</scope>
    <source>
        <strain evidence="2">CNM-CM5793</strain>
    </source>
</reference>
<feature type="region of interest" description="Disordered" evidence="1">
    <location>
        <begin position="208"/>
        <end position="252"/>
    </location>
</feature>
<evidence type="ECO:0000313" key="3">
    <source>
        <dbReference type="Proteomes" id="UP000630445"/>
    </source>
</evidence>
<keyword evidence="3" id="KW-1185">Reference proteome</keyword>
<dbReference type="EMBL" id="JACBAD010001812">
    <property type="protein sequence ID" value="KAF7133784.1"/>
    <property type="molecule type" value="Genomic_DNA"/>
</dbReference>
<dbReference type="Proteomes" id="UP000630445">
    <property type="component" value="Unassembled WGS sequence"/>
</dbReference>
<accession>A0A8H6PGY2</accession>
<comment type="caution">
    <text evidence="2">The sequence shown here is derived from an EMBL/GenBank/DDBJ whole genome shotgun (WGS) entry which is preliminary data.</text>
</comment>
<feature type="region of interest" description="Disordered" evidence="1">
    <location>
        <begin position="152"/>
        <end position="179"/>
    </location>
</feature>
<dbReference type="OrthoDB" id="5405654at2759"/>
<evidence type="ECO:0000313" key="2">
    <source>
        <dbReference type="EMBL" id="KAF7133784.1"/>
    </source>
</evidence>
<protein>
    <submittedName>
        <fullName evidence="2">Uncharacterized protein</fullName>
    </submittedName>
</protein>
<dbReference type="PANTHER" id="PTHR42053:SF1">
    <property type="match status" value="1"/>
</dbReference>
<name>A0A8H6PGY2_9EURO</name>
<feature type="compositionally biased region" description="Polar residues" evidence="1">
    <location>
        <begin position="154"/>
        <end position="168"/>
    </location>
</feature>
<feature type="compositionally biased region" description="Basic and acidic residues" evidence="1">
    <location>
        <begin position="21"/>
        <end position="46"/>
    </location>
</feature>
<organism evidence="2 3">
    <name type="scientific">Aspergillus hiratsukae</name>
    <dbReference type="NCBI Taxonomy" id="1194566"/>
    <lineage>
        <taxon>Eukaryota</taxon>
        <taxon>Fungi</taxon>
        <taxon>Dikarya</taxon>
        <taxon>Ascomycota</taxon>
        <taxon>Pezizomycotina</taxon>
        <taxon>Eurotiomycetes</taxon>
        <taxon>Eurotiomycetidae</taxon>
        <taxon>Eurotiales</taxon>
        <taxon>Aspergillaceae</taxon>
        <taxon>Aspergillus</taxon>
        <taxon>Aspergillus subgen. Fumigati</taxon>
    </lineage>
</organism>
<sequence length="252" mass="27721">MMAPKPGLPPSIANDLTFPSELREQHTTRYLDASRADEKQEQHSEDQTESITPPAAYTEFLGTFSPIFTTSTDSRASFANYMLDKPRRSPTSAPSSAMSSSFFGASSSRSSSCKCTPVTLPPLTPATPRSATSRSPDHVRWLRLPPPYHIHASPASTIATPRSAQSLPGRSPYSPYSPSEWTVRRVESPASLNGEVSVRHVVTTTIRFKRAPQLEPPQLEPPQLEPPQLEPPQLEPPPPGKRRRNTLASRET</sequence>
<dbReference type="PANTHER" id="PTHR42053">
    <property type="match status" value="1"/>
</dbReference>
<feature type="region of interest" description="Disordered" evidence="1">
    <location>
        <begin position="1"/>
        <end position="53"/>
    </location>
</feature>
<gene>
    <name evidence="2" type="ORF">CNMCM5793_005138</name>
</gene>
<feature type="compositionally biased region" description="Pro residues" evidence="1">
    <location>
        <begin position="214"/>
        <end position="239"/>
    </location>
</feature>
<dbReference type="AlphaFoldDB" id="A0A8H6PGY2"/>
<proteinExistence type="predicted"/>